<evidence type="ECO:0000259" key="2">
    <source>
        <dbReference type="Pfam" id="PF03364"/>
    </source>
</evidence>
<evidence type="ECO:0000313" key="3">
    <source>
        <dbReference type="EMBL" id="MBB5834230.1"/>
    </source>
</evidence>
<dbReference type="PANTHER" id="PTHR39683">
    <property type="entry name" value="CONSERVED PROTEIN TB16.3"/>
    <property type="match status" value="1"/>
</dbReference>
<organism evidence="3 4">
    <name type="scientific">Kribbella italica</name>
    <dbReference type="NCBI Taxonomy" id="1540520"/>
    <lineage>
        <taxon>Bacteria</taxon>
        <taxon>Bacillati</taxon>
        <taxon>Actinomycetota</taxon>
        <taxon>Actinomycetes</taxon>
        <taxon>Propionibacteriales</taxon>
        <taxon>Kribbellaceae</taxon>
        <taxon>Kribbella</taxon>
    </lineage>
</organism>
<reference evidence="3 4" key="1">
    <citation type="submission" date="2020-08" db="EMBL/GenBank/DDBJ databases">
        <title>Sequencing the genomes of 1000 actinobacteria strains.</title>
        <authorList>
            <person name="Klenk H.-P."/>
        </authorList>
    </citation>
    <scope>NUCLEOTIDE SEQUENCE [LARGE SCALE GENOMIC DNA]</scope>
    <source>
        <strain evidence="3 4">DSM 28967</strain>
    </source>
</reference>
<accession>A0A7W9J2M6</accession>
<name>A0A7W9J2M6_9ACTN</name>
<evidence type="ECO:0000313" key="4">
    <source>
        <dbReference type="Proteomes" id="UP000549971"/>
    </source>
</evidence>
<dbReference type="RefSeq" id="WP_238355976.1">
    <property type="nucleotide sequence ID" value="NZ_JACHMY010000001.1"/>
</dbReference>
<dbReference type="EMBL" id="JACHMY010000001">
    <property type="protein sequence ID" value="MBB5834230.1"/>
    <property type="molecule type" value="Genomic_DNA"/>
</dbReference>
<sequence>MHVTKLDISCDDLVVADPAYVAQRLGSDTLWREWWPELVLTPSERRGVEGVRWAVTGAAVGTAEWWLEEVRDGVVVHWYLRADPVRRTGVRRLRRLQESYVARYRERIWRFKDEVETGRAAGERRSGWEPAIVSGRGTGAPHPAVPQNNLHADRRPSRQRRGESMAEQTTSTIVVNATPKAIMAVIADFEAYPEWADSMRETQVLSTDEAGRPKQVRFKVDAGAISDEYTLDYVWSRNEVTWSLVQAKMVKGMDGAYVLRDLGAEGTEVTYRLAVDVAIPMIGMLKRKAEKVIIDTALKGLKKRVES</sequence>
<dbReference type="Pfam" id="PF03364">
    <property type="entry name" value="Polyketide_cyc"/>
    <property type="match status" value="1"/>
</dbReference>
<feature type="region of interest" description="Disordered" evidence="1">
    <location>
        <begin position="120"/>
        <end position="168"/>
    </location>
</feature>
<feature type="compositionally biased region" description="Basic and acidic residues" evidence="1">
    <location>
        <begin position="151"/>
        <end position="164"/>
    </location>
</feature>
<keyword evidence="4" id="KW-1185">Reference proteome</keyword>
<dbReference type="Gene3D" id="3.30.530.20">
    <property type="match status" value="1"/>
</dbReference>
<proteinExistence type="predicted"/>
<feature type="domain" description="Coenzyme Q-binding protein COQ10 START" evidence="2">
    <location>
        <begin position="175"/>
        <end position="301"/>
    </location>
</feature>
<dbReference type="CDD" id="cd07819">
    <property type="entry name" value="SRPBCC_2"/>
    <property type="match status" value="1"/>
</dbReference>
<evidence type="ECO:0000256" key="1">
    <source>
        <dbReference type="SAM" id="MobiDB-lite"/>
    </source>
</evidence>
<comment type="caution">
    <text evidence="3">The sequence shown here is derived from an EMBL/GenBank/DDBJ whole genome shotgun (WGS) entry which is preliminary data.</text>
</comment>
<gene>
    <name evidence="3" type="ORF">HDA39_000964</name>
</gene>
<dbReference type="InterPro" id="IPR005031">
    <property type="entry name" value="COQ10_START"/>
</dbReference>
<dbReference type="AlphaFoldDB" id="A0A7W9J2M6"/>
<dbReference type="Proteomes" id="UP000549971">
    <property type="component" value="Unassembled WGS sequence"/>
</dbReference>
<dbReference type="InterPro" id="IPR023393">
    <property type="entry name" value="START-like_dom_sf"/>
</dbReference>
<dbReference type="PANTHER" id="PTHR39683:SF4">
    <property type="entry name" value="COENZYME Q-BINDING PROTEIN COQ10 START DOMAIN-CONTAINING PROTEIN"/>
    <property type="match status" value="1"/>
</dbReference>
<protein>
    <submittedName>
        <fullName evidence="3">Ribosome-associated toxin RatA of RatAB toxin-antitoxin module</fullName>
    </submittedName>
</protein>
<dbReference type="SUPFAM" id="SSF55961">
    <property type="entry name" value="Bet v1-like"/>
    <property type="match status" value="1"/>
</dbReference>